<sequence length="639" mass="65695">MTTSTSTLPPVVPDVTAAAVESLTSRLRKKLDAAVEQYAALPVTAGDDGSLTIVCGEDTTVTLTPGPSGAVGTAEQAVCSCLLTPRCLHRAAVLTACPIADPVSEPAAPAGEAPGADPGASPADKAAPSGTPGAGTGADAAAAASAGGPGEPEAPSVKKLTAAQVRAAESLWKAAADILAVGAQATGSVLQAELLRAAHTARLAGLYRAEAAALRVVRGVRGARARYESHRLADLSAALRDLLLTASLLASGRPDGRLVGTARRDYRQGSSLRVQGVFREPVISATGYGGVVTHLVSEAGDWYSVADVKPGGPSRARGAATAPVALGGLPLDHSGLARSGLTVVGTTVSPDGRLGAGKGVRALTAPGLDWSAAPFLFGRLLAETAAERLAVDPGADPVQVELHLRRPLGCDLEILGPSGDHVLARELHPATGEPQPTLIRLVPAHRHPDLAHTANLRQLAARPGVRVRVVARVDPSRAATLTPLAIAPLPGDPRTLRLPAEWKGHADLGYDHLQGMHFPPDLPPALPVGTAPDPLVDSPLWRVRRLVELATAGGRRAVAESARGEAGVPSLLDRTGFHHAAALTTALTTEAARHTRDSFGRLADTDPRHFATAWLASSIHLTAAEHTLIRHTWRPPEAA</sequence>
<comment type="caution">
    <text evidence="2">The sequence shown here is derived from an EMBL/GenBank/DDBJ whole genome shotgun (WGS) entry which is preliminary data.</text>
</comment>
<dbReference type="EMBL" id="BAAAHH010000001">
    <property type="protein sequence ID" value="GAA0937320.1"/>
    <property type="molecule type" value="Genomic_DNA"/>
</dbReference>
<protein>
    <submittedName>
        <fullName evidence="2">SWIM zinc finger family protein</fullName>
    </submittedName>
</protein>
<evidence type="ECO:0000313" key="3">
    <source>
        <dbReference type="Proteomes" id="UP001500665"/>
    </source>
</evidence>
<feature type="compositionally biased region" description="Low complexity" evidence="1">
    <location>
        <begin position="106"/>
        <end position="155"/>
    </location>
</feature>
<organism evidence="2 3">
    <name type="scientific">Actinocorallia libanotica</name>
    <dbReference type="NCBI Taxonomy" id="46162"/>
    <lineage>
        <taxon>Bacteria</taxon>
        <taxon>Bacillati</taxon>
        <taxon>Actinomycetota</taxon>
        <taxon>Actinomycetes</taxon>
        <taxon>Streptosporangiales</taxon>
        <taxon>Thermomonosporaceae</taxon>
        <taxon>Actinocorallia</taxon>
    </lineage>
</organism>
<feature type="region of interest" description="Disordered" evidence="1">
    <location>
        <begin position="106"/>
        <end position="157"/>
    </location>
</feature>
<name>A0ABP4AIV5_9ACTN</name>
<evidence type="ECO:0000256" key="1">
    <source>
        <dbReference type="SAM" id="MobiDB-lite"/>
    </source>
</evidence>
<reference evidence="3" key="1">
    <citation type="journal article" date="2019" name="Int. J. Syst. Evol. Microbiol.">
        <title>The Global Catalogue of Microorganisms (GCM) 10K type strain sequencing project: providing services to taxonomists for standard genome sequencing and annotation.</title>
        <authorList>
            <consortium name="The Broad Institute Genomics Platform"/>
            <consortium name="The Broad Institute Genome Sequencing Center for Infectious Disease"/>
            <person name="Wu L."/>
            <person name="Ma J."/>
        </authorList>
    </citation>
    <scope>NUCLEOTIDE SEQUENCE [LARGE SCALE GENOMIC DNA]</scope>
    <source>
        <strain evidence="3">JCM 10696</strain>
    </source>
</reference>
<proteinExistence type="predicted"/>
<dbReference type="Proteomes" id="UP001500665">
    <property type="component" value="Unassembled WGS sequence"/>
</dbReference>
<evidence type="ECO:0000313" key="2">
    <source>
        <dbReference type="EMBL" id="GAA0937320.1"/>
    </source>
</evidence>
<gene>
    <name evidence="2" type="ORF">GCM10009550_03990</name>
</gene>
<dbReference type="RefSeq" id="WP_344236003.1">
    <property type="nucleotide sequence ID" value="NZ_BAAAHH010000001.1"/>
</dbReference>
<accession>A0ABP4AIV5</accession>
<keyword evidence="3" id="KW-1185">Reference proteome</keyword>